<dbReference type="Pfam" id="PF00441">
    <property type="entry name" value="Acyl-CoA_dh_1"/>
    <property type="match status" value="1"/>
</dbReference>
<dbReference type="Pfam" id="PF02770">
    <property type="entry name" value="Acyl-CoA_dh_M"/>
    <property type="match status" value="1"/>
</dbReference>
<comment type="similarity">
    <text evidence="3 8">Belongs to the acyl-CoA dehydrogenase family.</text>
</comment>
<dbReference type="PANTHER" id="PTHR43884:SF40">
    <property type="entry name" value="ACYL-COA DEHYDROGENASE"/>
    <property type="match status" value="1"/>
</dbReference>
<evidence type="ECO:0000259" key="9">
    <source>
        <dbReference type="Pfam" id="PF00441"/>
    </source>
</evidence>
<dbReference type="FunFam" id="2.40.110.10:FF:000001">
    <property type="entry name" value="Acyl-CoA dehydrogenase, mitochondrial"/>
    <property type="match status" value="1"/>
</dbReference>
<dbReference type="Gene3D" id="1.10.540.10">
    <property type="entry name" value="Acyl-CoA dehydrogenase/oxidase, N-terminal domain"/>
    <property type="match status" value="1"/>
</dbReference>
<proteinExistence type="inferred from homology"/>
<evidence type="ECO:0000256" key="6">
    <source>
        <dbReference type="ARBA" id="ARBA00022827"/>
    </source>
</evidence>
<dbReference type="InterPro" id="IPR006091">
    <property type="entry name" value="Acyl-CoA_Oxase/DH_mid-dom"/>
</dbReference>
<organism evidence="12 13">
    <name type="scientific">Pseudonocardia thermophila</name>
    <dbReference type="NCBI Taxonomy" id="1848"/>
    <lineage>
        <taxon>Bacteria</taxon>
        <taxon>Bacillati</taxon>
        <taxon>Actinomycetota</taxon>
        <taxon>Actinomycetes</taxon>
        <taxon>Pseudonocardiales</taxon>
        <taxon>Pseudonocardiaceae</taxon>
        <taxon>Pseudonocardia</taxon>
    </lineage>
</organism>
<evidence type="ECO:0000256" key="5">
    <source>
        <dbReference type="ARBA" id="ARBA00022630"/>
    </source>
</evidence>
<evidence type="ECO:0000259" key="11">
    <source>
        <dbReference type="Pfam" id="PF02771"/>
    </source>
</evidence>
<dbReference type="AlphaFoldDB" id="A0A1M6UVD6"/>
<dbReference type="OrthoDB" id="8876745at2"/>
<feature type="domain" description="Acyl-CoA dehydrogenase/oxidase C-terminal" evidence="9">
    <location>
        <begin position="227"/>
        <end position="376"/>
    </location>
</feature>
<keyword evidence="7 8" id="KW-0560">Oxidoreductase</keyword>
<evidence type="ECO:0000256" key="1">
    <source>
        <dbReference type="ARBA" id="ARBA00001974"/>
    </source>
</evidence>
<accession>A0A1M6UVD6</accession>
<dbReference type="InterPro" id="IPR046373">
    <property type="entry name" value="Acyl-CoA_Oxase/DH_mid-dom_sf"/>
</dbReference>
<comment type="pathway">
    <text evidence="2">Amino-acid degradation; L-valine degradation.</text>
</comment>
<dbReference type="InterPro" id="IPR009100">
    <property type="entry name" value="AcylCoA_DH/oxidase_NM_dom_sf"/>
</dbReference>
<keyword evidence="6 8" id="KW-0274">FAD</keyword>
<dbReference type="InterPro" id="IPR009075">
    <property type="entry name" value="AcylCo_DH/oxidase_C"/>
</dbReference>
<dbReference type="SUPFAM" id="SSF47203">
    <property type="entry name" value="Acyl-CoA dehydrogenase C-terminal domain-like"/>
    <property type="match status" value="1"/>
</dbReference>
<dbReference type="PROSITE" id="PS00072">
    <property type="entry name" value="ACYL_COA_DH_1"/>
    <property type="match status" value="1"/>
</dbReference>
<gene>
    <name evidence="12" type="ORF">SAMN05443637_11132</name>
</gene>
<evidence type="ECO:0000259" key="10">
    <source>
        <dbReference type="Pfam" id="PF02770"/>
    </source>
</evidence>
<sequence>MDPDDVSLIVGQVGRFVRDEVLPLEETIEATGRVPDDLRRKAAEMGLFGFSIPEQYGGLGMAMSEEVRLAFELGYASPAFRSMLGTNNGIAGQVILQFGSEEQRQRYLPRIASGESVVSFALTEAEAGSDPASLRTTARRVGDHYVINGAKRFITNAPDADLFVVFARTGGNRGESKGISAFVVDRSSDGLVVGPPDEKMGQRGALSAEVFFTDVAVPADGLIGEEGEGYRAAMRVLSRGRLHIAAICVGLADRLLDESIAYARSRAQFGRPIGEFQLVQGMLADSKAECFAGRSMVLQAAQAYDAGQDDRMHNACCKYFCSEMLSRVADRAVQIHGGAGYMRGVAVERLYRDARLFRIYEGTSQIQQVIIARALLSDAA</sequence>
<dbReference type="InterPro" id="IPR006089">
    <property type="entry name" value="Acyl-CoA_DH_CS"/>
</dbReference>
<keyword evidence="4" id="KW-0101">Branched-chain amino acid catabolism</keyword>
<evidence type="ECO:0000313" key="13">
    <source>
        <dbReference type="Proteomes" id="UP000184363"/>
    </source>
</evidence>
<protein>
    <submittedName>
        <fullName evidence="12">Acyl-CoA dehydrogenase</fullName>
    </submittedName>
</protein>
<evidence type="ECO:0000256" key="3">
    <source>
        <dbReference type="ARBA" id="ARBA00009347"/>
    </source>
</evidence>
<keyword evidence="5 8" id="KW-0285">Flavoprotein</keyword>
<dbReference type="InterPro" id="IPR036250">
    <property type="entry name" value="AcylCo_DH-like_C"/>
</dbReference>
<evidence type="ECO:0000256" key="7">
    <source>
        <dbReference type="ARBA" id="ARBA00023002"/>
    </source>
</evidence>
<dbReference type="Gene3D" id="1.20.140.10">
    <property type="entry name" value="Butyryl-CoA Dehydrogenase, subunit A, domain 3"/>
    <property type="match status" value="1"/>
</dbReference>
<dbReference type="GO" id="GO:0009083">
    <property type="term" value="P:branched-chain amino acid catabolic process"/>
    <property type="evidence" value="ECO:0007669"/>
    <property type="project" value="UniProtKB-KW"/>
</dbReference>
<comment type="cofactor">
    <cofactor evidence="1 8">
        <name>FAD</name>
        <dbReference type="ChEBI" id="CHEBI:57692"/>
    </cofactor>
</comment>
<evidence type="ECO:0000256" key="2">
    <source>
        <dbReference type="ARBA" id="ARBA00005109"/>
    </source>
</evidence>
<dbReference type="InterPro" id="IPR037069">
    <property type="entry name" value="AcylCoA_DH/ox_N_sf"/>
</dbReference>
<dbReference type="RefSeq" id="WP_073457760.1">
    <property type="nucleotide sequence ID" value="NZ_CALGVN010000022.1"/>
</dbReference>
<feature type="domain" description="Acyl-CoA dehydrogenase/oxidase N-terminal" evidence="11">
    <location>
        <begin position="8"/>
        <end position="115"/>
    </location>
</feature>
<dbReference type="EMBL" id="FRAP01000011">
    <property type="protein sequence ID" value="SHK73081.1"/>
    <property type="molecule type" value="Genomic_DNA"/>
</dbReference>
<dbReference type="STRING" id="1848.SAMN05443637_11132"/>
<feature type="domain" description="Acyl-CoA oxidase/dehydrogenase middle" evidence="10">
    <location>
        <begin position="119"/>
        <end position="215"/>
    </location>
</feature>
<keyword evidence="13" id="KW-1185">Reference proteome</keyword>
<dbReference type="PANTHER" id="PTHR43884">
    <property type="entry name" value="ACYL-COA DEHYDROGENASE"/>
    <property type="match status" value="1"/>
</dbReference>
<dbReference type="Gene3D" id="2.40.110.10">
    <property type="entry name" value="Butyryl-CoA Dehydrogenase, subunit A, domain 2"/>
    <property type="match status" value="1"/>
</dbReference>
<name>A0A1M6UVD6_PSETH</name>
<dbReference type="InterPro" id="IPR013786">
    <property type="entry name" value="AcylCoA_DH/ox_N"/>
</dbReference>
<dbReference type="FunFam" id="1.20.140.10:FF:000001">
    <property type="entry name" value="Acyl-CoA dehydrogenase"/>
    <property type="match status" value="1"/>
</dbReference>
<dbReference type="SUPFAM" id="SSF56645">
    <property type="entry name" value="Acyl-CoA dehydrogenase NM domain-like"/>
    <property type="match status" value="1"/>
</dbReference>
<dbReference type="Proteomes" id="UP000184363">
    <property type="component" value="Unassembled WGS sequence"/>
</dbReference>
<evidence type="ECO:0000313" key="12">
    <source>
        <dbReference type="EMBL" id="SHK73081.1"/>
    </source>
</evidence>
<evidence type="ECO:0000256" key="4">
    <source>
        <dbReference type="ARBA" id="ARBA00022456"/>
    </source>
</evidence>
<dbReference type="GO" id="GO:0003995">
    <property type="term" value="F:acyl-CoA dehydrogenase activity"/>
    <property type="evidence" value="ECO:0007669"/>
    <property type="project" value="InterPro"/>
</dbReference>
<reference evidence="12 13" key="1">
    <citation type="submission" date="2016-11" db="EMBL/GenBank/DDBJ databases">
        <authorList>
            <person name="Jaros S."/>
            <person name="Januszkiewicz K."/>
            <person name="Wedrychowicz H."/>
        </authorList>
    </citation>
    <scope>NUCLEOTIDE SEQUENCE [LARGE SCALE GENOMIC DNA]</scope>
    <source>
        <strain evidence="12 13">DSM 43832</strain>
    </source>
</reference>
<evidence type="ECO:0000256" key="8">
    <source>
        <dbReference type="RuleBase" id="RU362125"/>
    </source>
</evidence>
<dbReference type="PIRSF" id="PIRSF016578">
    <property type="entry name" value="HsaA"/>
    <property type="match status" value="1"/>
</dbReference>
<dbReference type="GO" id="GO:0050660">
    <property type="term" value="F:flavin adenine dinucleotide binding"/>
    <property type="evidence" value="ECO:0007669"/>
    <property type="project" value="InterPro"/>
</dbReference>
<dbReference type="Pfam" id="PF02771">
    <property type="entry name" value="Acyl-CoA_dh_N"/>
    <property type="match status" value="1"/>
</dbReference>